<name>A0A1M7RHX4_9ACTN</name>
<dbReference type="OrthoDB" id="8892982at2"/>
<sequence length="320" mass="33419">MRRALASIAAATLAFGLAGCGGSSGSEVKTEGGNAQVTVGTIPILDVAPIYLGKEKGFFSKRKIDLTLKTAAGGAAIVPSVMSGEYQVGFSNFTSLLLARDKGLPLKVVSNGVSSTGVQGKDFGAIVVQGNSPIKTAKDLGGKRVAVNTLKNIGDTAVRNSIRKDGGDPDSVKLVELPFPDMPAALSGGRVDAAFVVEPQLSQTLAAGARPITSTYVDLAPNLSVAGYFVTEKLLASDKDLVDRFTEAIQESLAYADAHPDEVRQVLTTYTKITPDLIPKLTLPKWPTEINKDSIATLGELATSDKLLSKAPDLNALYAD</sequence>
<dbReference type="Proteomes" id="UP000184440">
    <property type="component" value="Unassembled WGS sequence"/>
</dbReference>
<dbReference type="Pfam" id="PF09084">
    <property type="entry name" value="NMT1"/>
    <property type="match status" value="1"/>
</dbReference>
<accession>A0A1M7RHX4</accession>
<dbReference type="GO" id="GO:0042597">
    <property type="term" value="C:periplasmic space"/>
    <property type="evidence" value="ECO:0007669"/>
    <property type="project" value="UniProtKB-SubCell"/>
</dbReference>
<evidence type="ECO:0000256" key="3">
    <source>
        <dbReference type="ARBA" id="ARBA00022729"/>
    </source>
</evidence>
<evidence type="ECO:0000259" key="4">
    <source>
        <dbReference type="Pfam" id="PF09084"/>
    </source>
</evidence>
<dbReference type="SUPFAM" id="SSF53850">
    <property type="entry name" value="Periplasmic binding protein-like II"/>
    <property type="match status" value="1"/>
</dbReference>
<keyword evidence="6" id="KW-1185">Reference proteome</keyword>
<dbReference type="PROSITE" id="PS51257">
    <property type="entry name" value="PROKAR_LIPOPROTEIN"/>
    <property type="match status" value="1"/>
</dbReference>
<protein>
    <submittedName>
        <fullName evidence="5">NitT/TauT family transport system substrate-binding protein</fullName>
    </submittedName>
</protein>
<dbReference type="RefSeq" id="WP_073262658.1">
    <property type="nucleotide sequence ID" value="NZ_FRCS01000013.1"/>
</dbReference>
<comment type="similarity">
    <text evidence="2">Belongs to the bacterial solute-binding protein SsuA/TauA family.</text>
</comment>
<evidence type="ECO:0000313" key="5">
    <source>
        <dbReference type="EMBL" id="SHN45864.1"/>
    </source>
</evidence>
<proteinExistence type="inferred from homology"/>
<comment type="subcellular location">
    <subcellularLocation>
        <location evidence="1">Periplasm</location>
    </subcellularLocation>
</comment>
<gene>
    <name evidence="5" type="ORF">SAMN05443668_11355</name>
</gene>
<keyword evidence="3" id="KW-0732">Signal</keyword>
<feature type="domain" description="SsuA/THI5-like" evidence="4">
    <location>
        <begin position="46"/>
        <end position="262"/>
    </location>
</feature>
<dbReference type="AlphaFoldDB" id="A0A1M7RHX4"/>
<dbReference type="Gene3D" id="3.40.190.10">
    <property type="entry name" value="Periplasmic binding protein-like II"/>
    <property type="match status" value="2"/>
</dbReference>
<dbReference type="PANTHER" id="PTHR30024:SF47">
    <property type="entry name" value="TAURINE-BINDING PERIPLASMIC PROTEIN"/>
    <property type="match status" value="1"/>
</dbReference>
<dbReference type="PANTHER" id="PTHR30024">
    <property type="entry name" value="ALIPHATIC SULFONATES-BINDING PROTEIN-RELATED"/>
    <property type="match status" value="1"/>
</dbReference>
<dbReference type="EMBL" id="FRCS01000013">
    <property type="protein sequence ID" value="SHN45864.1"/>
    <property type="molecule type" value="Genomic_DNA"/>
</dbReference>
<dbReference type="STRING" id="134849.SAMN05443668_11355"/>
<evidence type="ECO:0000256" key="2">
    <source>
        <dbReference type="ARBA" id="ARBA00010742"/>
    </source>
</evidence>
<organism evidence="5 6">
    <name type="scientific">Cryptosporangium aurantiacum</name>
    <dbReference type="NCBI Taxonomy" id="134849"/>
    <lineage>
        <taxon>Bacteria</taxon>
        <taxon>Bacillati</taxon>
        <taxon>Actinomycetota</taxon>
        <taxon>Actinomycetes</taxon>
        <taxon>Cryptosporangiales</taxon>
        <taxon>Cryptosporangiaceae</taxon>
        <taxon>Cryptosporangium</taxon>
    </lineage>
</organism>
<evidence type="ECO:0000256" key="1">
    <source>
        <dbReference type="ARBA" id="ARBA00004418"/>
    </source>
</evidence>
<reference evidence="5 6" key="1">
    <citation type="submission" date="2016-11" db="EMBL/GenBank/DDBJ databases">
        <authorList>
            <person name="Jaros S."/>
            <person name="Januszkiewicz K."/>
            <person name="Wedrychowicz H."/>
        </authorList>
    </citation>
    <scope>NUCLEOTIDE SEQUENCE [LARGE SCALE GENOMIC DNA]</scope>
    <source>
        <strain evidence="5 6">DSM 46144</strain>
    </source>
</reference>
<evidence type="ECO:0000313" key="6">
    <source>
        <dbReference type="Proteomes" id="UP000184440"/>
    </source>
</evidence>
<dbReference type="InterPro" id="IPR015168">
    <property type="entry name" value="SsuA/THI5"/>
</dbReference>